<proteinExistence type="predicted"/>
<protein>
    <submittedName>
        <fullName evidence="1">Uncharacterized protein</fullName>
    </submittedName>
</protein>
<evidence type="ECO:0000313" key="1">
    <source>
        <dbReference type="EMBL" id="CDW37886.1"/>
    </source>
</evidence>
<organism evidence="1">
    <name type="scientific">Lepeophtheirus salmonis</name>
    <name type="common">Salmon louse</name>
    <name type="synonym">Caligus salmonis</name>
    <dbReference type="NCBI Taxonomy" id="72036"/>
    <lineage>
        <taxon>Eukaryota</taxon>
        <taxon>Metazoa</taxon>
        <taxon>Ecdysozoa</taxon>
        <taxon>Arthropoda</taxon>
        <taxon>Crustacea</taxon>
        <taxon>Multicrustacea</taxon>
        <taxon>Hexanauplia</taxon>
        <taxon>Copepoda</taxon>
        <taxon>Siphonostomatoida</taxon>
        <taxon>Caligidae</taxon>
        <taxon>Lepeophtheirus</taxon>
    </lineage>
</organism>
<dbReference type="EMBL" id="HACA01020525">
    <property type="protein sequence ID" value="CDW37886.1"/>
    <property type="molecule type" value="Transcribed_RNA"/>
</dbReference>
<name>A0A0K2UJQ5_LEPSM</name>
<accession>A0A0K2UJQ5</accession>
<sequence length="14" mass="1756">MVRVLQRNDVTYDF</sequence>
<reference evidence="1" key="1">
    <citation type="submission" date="2014-05" db="EMBL/GenBank/DDBJ databases">
        <authorList>
            <person name="Chronopoulou M."/>
        </authorList>
    </citation>
    <scope>NUCLEOTIDE SEQUENCE</scope>
    <source>
        <tissue evidence="1">Whole organism</tissue>
    </source>
</reference>